<dbReference type="NCBIfam" id="TIGR00229">
    <property type="entry name" value="sensory_box"/>
    <property type="match status" value="1"/>
</dbReference>
<evidence type="ECO:0000256" key="2">
    <source>
        <dbReference type="ARBA" id="ARBA00022840"/>
    </source>
</evidence>
<dbReference type="FunFam" id="3.40.50.300:FF:000006">
    <property type="entry name" value="DNA-binding transcriptional regulator NtrC"/>
    <property type="match status" value="1"/>
</dbReference>
<evidence type="ECO:0000259" key="6">
    <source>
        <dbReference type="PROSITE" id="PS50045"/>
    </source>
</evidence>
<gene>
    <name evidence="9" type="ORF">BN1180_05830</name>
</gene>
<dbReference type="GO" id="GO:0005524">
    <property type="term" value="F:ATP binding"/>
    <property type="evidence" value="ECO:0007669"/>
    <property type="project" value="UniProtKB-KW"/>
</dbReference>
<keyword evidence="10" id="KW-1185">Reference proteome</keyword>
<dbReference type="SMART" id="SM00382">
    <property type="entry name" value="AAA"/>
    <property type="match status" value="1"/>
</dbReference>
<keyword evidence="5" id="KW-0175">Coiled coil</keyword>
<dbReference type="Proteomes" id="UP000182110">
    <property type="component" value="Unassembled WGS sequence"/>
</dbReference>
<feature type="domain" description="Sigma-54 factor interaction" evidence="6">
    <location>
        <begin position="264"/>
        <end position="493"/>
    </location>
</feature>
<dbReference type="RefSeq" id="WP_053111021.1">
    <property type="nucleotide sequence ID" value="NZ_CCXW01000004.1"/>
</dbReference>
<dbReference type="PANTHER" id="PTHR32071">
    <property type="entry name" value="TRANSCRIPTIONAL REGULATORY PROTEIN"/>
    <property type="match status" value="1"/>
</dbReference>
<reference evidence="9 10" key="1">
    <citation type="journal article" date="2014" name="Genome Announc.">
        <title>Genome Sequence of Bacillus simplex Strain P558, Isolated from a Human Fecal Sample.</title>
        <authorList>
            <person name="Croce O."/>
            <person name="Hugon P."/>
            <person name="Lagier J.C."/>
            <person name="Bibi F."/>
            <person name="Robert C."/>
            <person name="Azhar E.I."/>
            <person name="Raoult D."/>
            <person name="Fournier P.E."/>
        </authorList>
    </citation>
    <scope>NUCLEOTIDE SEQUENCE [LARGE SCALE GENOMIC DNA]</scope>
    <source>
        <strain evidence="9 10">P558</strain>
    </source>
</reference>
<dbReference type="Pfam" id="PF13426">
    <property type="entry name" value="PAS_9"/>
    <property type="match status" value="1"/>
</dbReference>
<dbReference type="InterPro" id="IPR027417">
    <property type="entry name" value="P-loop_NTPase"/>
</dbReference>
<dbReference type="Gene3D" id="3.30.450.20">
    <property type="entry name" value="PAS domain"/>
    <property type="match status" value="1"/>
</dbReference>
<dbReference type="SUPFAM" id="SSF46689">
    <property type="entry name" value="Homeodomain-like"/>
    <property type="match status" value="1"/>
</dbReference>
<dbReference type="CDD" id="cd00009">
    <property type="entry name" value="AAA"/>
    <property type="match status" value="1"/>
</dbReference>
<dbReference type="InterPro" id="IPR025944">
    <property type="entry name" value="Sigma_54_int_dom_CS"/>
</dbReference>
<dbReference type="Gene3D" id="1.10.8.60">
    <property type="match status" value="1"/>
</dbReference>
<dbReference type="Pfam" id="PF25601">
    <property type="entry name" value="AAA_lid_14"/>
    <property type="match status" value="1"/>
</dbReference>
<dbReference type="PROSITE" id="PS50113">
    <property type="entry name" value="PAC"/>
    <property type="match status" value="1"/>
</dbReference>
<evidence type="ECO:0000256" key="5">
    <source>
        <dbReference type="SAM" id="Coils"/>
    </source>
</evidence>
<dbReference type="PANTHER" id="PTHR32071:SF57">
    <property type="entry name" value="C4-DICARBOXYLATE TRANSPORT TRANSCRIPTIONAL REGULATORY PROTEIN DCTD"/>
    <property type="match status" value="1"/>
</dbReference>
<dbReference type="SUPFAM" id="SSF55785">
    <property type="entry name" value="PYP-like sensor domain (PAS domain)"/>
    <property type="match status" value="1"/>
</dbReference>
<evidence type="ECO:0000259" key="8">
    <source>
        <dbReference type="PROSITE" id="PS50113"/>
    </source>
</evidence>
<keyword evidence="4" id="KW-0804">Transcription</keyword>
<dbReference type="InterPro" id="IPR000700">
    <property type="entry name" value="PAS-assoc_C"/>
</dbReference>
<dbReference type="PROSITE" id="PS50045">
    <property type="entry name" value="SIGMA54_INTERACT_4"/>
    <property type="match status" value="1"/>
</dbReference>
<dbReference type="InterPro" id="IPR003593">
    <property type="entry name" value="AAA+_ATPase"/>
</dbReference>
<evidence type="ECO:0000313" key="9">
    <source>
        <dbReference type="EMBL" id="CEG24985.1"/>
    </source>
</evidence>
<evidence type="ECO:0000313" key="10">
    <source>
        <dbReference type="Proteomes" id="UP000182110"/>
    </source>
</evidence>
<dbReference type="Gene3D" id="1.10.10.60">
    <property type="entry name" value="Homeodomain-like"/>
    <property type="match status" value="1"/>
</dbReference>
<dbReference type="EMBL" id="CCXW01000004">
    <property type="protein sequence ID" value="CEG24985.1"/>
    <property type="molecule type" value="Genomic_DNA"/>
</dbReference>
<keyword evidence="2" id="KW-0067">ATP-binding</keyword>
<dbReference type="PROSITE" id="PS50112">
    <property type="entry name" value="PAS"/>
    <property type="match status" value="1"/>
</dbReference>
<dbReference type="SUPFAM" id="SSF52540">
    <property type="entry name" value="P-loop containing nucleoside triphosphate hydrolases"/>
    <property type="match status" value="1"/>
</dbReference>
<sequence length="576" mass="65854">MNDINTYEDVPTNLKKIIDSLPFATLLYHTSKNDKFMNEAAKKITGGDSFYFENEEIKSFVNKVMTTQCPLHNKKINIQSKDFIFHFSSLNDEAEDFQGVLATIQPDVTVPEEYETYKDESIDLKALFDSSYDVLYVSDAKGNTLRVSSACTKIWGKNESELVGKNVNELEKEGIYKPSITRLVLEKGEKISAIQTTKNGRRLMVIGTPIKDENGNVIRVVNASRDITEISQLQAEIDEMKKLIHGYKHELMEFRKEKVEEWKLIFNSKVMEERLELAKLIAHVDSTVLILGESGVGKEVFANYIHNASLRKSKPYIKINCGAIPENLLESELFGYDSGAFTGAKKEGKMGLFELATEGTLFLDEIAEMPISLQVKLLRVIQEQEIRRIGGKKTINVNVRIIAATNRNLPEEIKQGRFREDLYYRLNVIPLKIPPLRERREDILPLIHHFIEQFNNKYDTNKTLSIDIIEGLQAYNWPGNVRELQNLVERLIVISDGRKINESFLPEGFMNQSLNRDKVQVLDILPLKECIELAERQLLKLAQSKFNSTVKIADVLEVNQSTISRKLKKINEGNFN</sequence>
<feature type="coiled-coil region" evidence="5">
    <location>
        <begin position="230"/>
        <end position="257"/>
    </location>
</feature>
<feature type="domain" description="PAC" evidence="8">
    <location>
        <begin position="187"/>
        <end position="239"/>
    </location>
</feature>
<evidence type="ECO:0000259" key="7">
    <source>
        <dbReference type="PROSITE" id="PS50112"/>
    </source>
</evidence>
<dbReference type="InterPro" id="IPR002078">
    <property type="entry name" value="Sigma_54_int"/>
</dbReference>
<dbReference type="CDD" id="cd00130">
    <property type="entry name" value="PAS"/>
    <property type="match status" value="1"/>
</dbReference>
<dbReference type="InterPro" id="IPR035965">
    <property type="entry name" value="PAS-like_dom_sf"/>
</dbReference>
<evidence type="ECO:0000256" key="3">
    <source>
        <dbReference type="ARBA" id="ARBA00023015"/>
    </source>
</evidence>
<dbReference type="InterPro" id="IPR058031">
    <property type="entry name" value="AAA_lid_NorR"/>
</dbReference>
<dbReference type="PROSITE" id="PS00688">
    <property type="entry name" value="SIGMA54_INTERACT_3"/>
    <property type="match status" value="1"/>
</dbReference>
<protein>
    <submittedName>
        <fullName evidence="9">Sigma-54 specific transcriptional regulator</fullName>
    </submittedName>
</protein>
<keyword evidence="3" id="KW-0805">Transcription regulation</keyword>
<dbReference type="AlphaFoldDB" id="A0AAN2PE47"/>
<dbReference type="InterPro" id="IPR000014">
    <property type="entry name" value="PAS"/>
</dbReference>
<comment type="caution">
    <text evidence="9">The sequence shown here is derived from an EMBL/GenBank/DDBJ whole genome shotgun (WGS) entry which is preliminary data.</text>
</comment>
<accession>A0AAN2PE47</accession>
<dbReference type="InterPro" id="IPR025662">
    <property type="entry name" value="Sigma_54_int_dom_ATP-bd_1"/>
</dbReference>
<dbReference type="Pfam" id="PF00158">
    <property type="entry name" value="Sigma54_activat"/>
    <property type="match status" value="1"/>
</dbReference>
<proteinExistence type="predicted"/>
<feature type="domain" description="PAS" evidence="7">
    <location>
        <begin position="120"/>
        <end position="170"/>
    </location>
</feature>
<dbReference type="InterPro" id="IPR009057">
    <property type="entry name" value="Homeodomain-like_sf"/>
</dbReference>
<dbReference type="PROSITE" id="PS00675">
    <property type="entry name" value="SIGMA54_INTERACT_1"/>
    <property type="match status" value="1"/>
</dbReference>
<keyword evidence="1" id="KW-0547">Nucleotide-binding</keyword>
<evidence type="ECO:0000256" key="1">
    <source>
        <dbReference type="ARBA" id="ARBA00022741"/>
    </source>
</evidence>
<dbReference type="GO" id="GO:0006355">
    <property type="term" value="P:regulation of DNA-templated transcription"/>
    <property type="evidence" value="ECO:0007669"/>
    <property type="project" value="InterPro"/>
</dbReference>
<dbReference type="Gene3D" id="3.40.50.300">
    <property type="entry name" value="P-loop containing nucleotide triphosphate hydrolases"/>
    <property type="match status" value="1"/>
</dbReference>
<organism evidence="9 10">
    <name type="scientific">Peribacillus simplex</name>
    <dbReference type="NCBI Taxonomy" id="1478"/>
    <lineage>
        <taxon>Bacteria</taxon>
        <taxon>Bacillati</taxon>
        <taxon>Bacillota</taxon>
        <taxon>Bacilli</taxon>
        <taxon>Bacillales</taxon>
        <taxon>Bacillaceae</taxon>
        <taxon>Peribacillus</taxon>
    </lineage>
</organism>
<evidence type="ECO:0000256" key="4">
    <source>
        <dbReference type="ARBA" id="ARBA00023163"/>
    </source>
</evidence>
<name>A0AAN2PE47_9BACI</name>